<keyword evidence="3 6" id="KW-0812">Transmembrane</keyword>
<feature type="non-terminal residue" evidence="7">
    <location>
        <position position="1"/>
    </location>
</feature>
<dbReference type="Proteomes" id="UP000708208">
    <property type="component" value="Unassembled WGS sequence"/>
</dbReference>
<dbReference type="EMBL" id="CAJVCH010571547">
    <property type="protein sequence ID" value="CAG7837820.1"/>
    <property type="molecule type" value="Genomic_DNA"/>
</dbReference>
<evidence type="ECO:0000256" key="1">
    <source>
        <dbReference type="ARBA" id="ARBA00004141"/>
    </source>
</evidence>
<evidence type="ECO:0000313" key="7">
    <source>
        <dbReference type="EMBL" id="CAG7837820.1"/>
    </source>
</evidence>
<dbReference type="PANTHER" id="PTHR23506:SF28">
    <property type="entry name" value="MFS-TYPE TRANSPORTER SLC18B1-LIKE PROTEIN"/>
    <property type="match status" value="1"/>
</dbReference>
<evidence type="ECO:0000256" key="5">
    <source>
        <dbReference type="ARBA" id="ARBA00023136"/>
    </source>
</evidence>
<feature type="transmembrane region" description="Helical" evidence="6">
    <location>
        <begin position="52"/>
        <end position="76"/>
    </location>
</feature>
<evidence type="ECO:0000256" key="3">
    <source>
        <dbReference type="ARBA" id="ARBA00022692"/>
    </source>
</evidence>
<name>A0A8J2LT65_9HEXA</name>
<dbReference type="InterPro" id="IPR050930">
    <property type="entry name" value="MFS_Vesicular_Transporter"/>
</dbReference>
<proteinExistence type="predicted"/>
<dbReference type="GO" id="GO:0022857">
    <property type="term" value="F:transmembrane transporter activity"/>
    <property type="evidence" value="ECO:0007669"/>
    <property type="project" value="TreeGrafter"/>
</dbReference>
<evidence type="ECO:0000313" key="8">
    <source>
        <dbReference type="Proteomes" id="UP000708208"/>
    </source>
</evidence>
<dbReference type="PANTHER" id="PTHR23506">
    <property type="entry name" value="GH10249P"/>
    <property type="match status" value="1"/>
</dbReference>
<gene>
    <name evidence="7" type="ORF">AFUS01_LOCUS46871</name>
</gene>
<comment type="caution">
    <text evidence="7">The sequence shown here is derived from an EMBL/GenBank/DDBJ whole genome shotgun (WGS) entry which is preliminary data.</text>
</comment>
<organism evidence="7 8">
    <name type="scientific">Allacma fusca</name>
    <dbReference type="NCBI Taxonomy" id="39272"/>
    <lineage>
        <taxon>Eukaryota</taxon>
        <taxon>Metazoa</taxon>
        <taxon>Ecdysozoa</taxon>
        <taxon>Arthropoda</taxon>
        <taxon>Hexapoda</taxon>
        <taxon>Collembola</taxon>
        <taxon>Symphypleona</taxon>
        <taxon>Sminthuridae</taxon>
        <taxon>Allacma</taxon>
    </lineage>
</organism>
<dbReference type="AlphaFoldDB" id="A0A8J2LT65"/>
<comment type="subcellular location">
    <subcellularLocation>
        <location evidence="1">Membrane</location>
        <topology evidence="1">Multi-pass membrane protein</topology>
    </subcellularLocation>
</comment>
<dbReference type="GO" id="GO:0016020">
    <property type="term" value="C:membrane"/>
    <property type="evidence" value="ECO:0007669"/>
    <property type="project" value="UniProtKB-SubCell"/>
</dbReference>
<protein>
    <recommendedName>
        <fullName evidence="9">Major facilitator superfamily (MFS) profile domain-containing protein</fullName>
    </recommendedName>
</protein>
<feature type="transmembrane region" description="Helical" evidence="6">
    <location>
        <begin position="83"/>
        <end position="106"/>
    </location>
</feature>
<evidence type="ECO:0000256" key="2">
    <source>
        <dbReference type="ARBA" id="ARBA00022448"/>
    </source>
</evidence>
<keyword evidence="4 6" id="KW-1133">Transmembrane helix</keyword>
<evidence type="ECO:0000256" key="6">
    <source>
        <dbReference type="SAM" id="Phobius"/>
    </source>
</evidence>
<reference evidence="7" key="1">
    <citation type="submission" date="2021-06" db="EMBL/GenBank/DDBJ databases">
        <authorList>
            <person name="Hodson N. C."/>
            <person name="Mongue J. A."/>
            <person name="Jaron S. K."/>
        </authorList>
    </citation>
    <scope>NUCLEOTIDE SEQUENCE</scope>
</reference>
<keyword evidence="8" id="KW-1185">Reference proteome</keyword>
<sequence>MAILDAFRKFSLEQKLAFVALSYGYITMFCPGVLVAPFFPAEAAKQEVGSKLTGIVFAVQALVGVVCGPFVGMAIAKFGPKTCFLVGIALNATFSTTFGAGSWNILRP</sequence>
<evidence type="ECO:0008006" key="9">
    <source>
        <dbReference type="Google" id="ProtNLM"/>
    </source>
</evidence>
<feature type="transmembrane region" description="Helical" evidence="6">
    <location>
        <begin position="16"/>
        <end position="40"/>
    </location>
</feature>
<dbReference type="OrthoDB" id="10061976at2759"/>
<keyword evidence="5 6" id="KW-0472">Membrane</keyword>
<accession>A0A8J2LT65</accession>
<keyword evidence="2" id="KW-0813">Transport</keyword>
<evidence type="ECO:0000256" key="4">
    <source>
        <dbReference type="ARBA" id="ARBA00022989"/>
    </source>
</evidence>